<evidence type="ECO:0000313" key="1">
    <source>
        <dbReference type="EMBL" id="EED67521.1"/>
    </source>
</evidence>
<name>B7WUK8_COMTK</name>
<accession>B7WUK8</accession>
<gene>
    <name evidence="1" type="ORF">CtesDRAFT_PD2467</name>
</gene>
<protein>
    <submittedName>
        <fullName evidence="1">Uncharacterized protein</fullName>
    </submittedName>
</protein>
<dbReference type="AlphaFoldDB" id="B7WUK8"/>
<proteinExistence type="predicted"/>
<sequence length="44" mass="4765">MALLASNLKALLALPPSQDLRVMRAREETISVLVARLEALGEGF</sequence>
<evidence type="ECO:0000313" key="2">
    <source>
        <dbReference type="Proteomes" id="UP000003039"/>
    </source>
</evidence>
<reference evidence="1 2" key="1">
    <citation type="journal article" date="2004" name="Appl. Environ. Microbiol.">
        <title>Mineralization of individual congeners of linear alkylbenzenesulfonate by defined pairs of heterotrophic bacteria.</title>
        <authorList>
            <person name="Schleheck D."/>
            <person name="Knepper T.P."/>
            <person name="Fischer K."/>
            <person name="Cook A.M."/>
        </authorList>
    </citation>
    <scope>NUCLEOTIDE SEQUENCE [LARGE SCALE GENOMIC DNA]</scope>
    <source>
        <strain evidence="2">DSM 14576 / KF-1</strain>
    </source>
</reference>
<dbReference type="EMBL" id="AAUJ02000001">
    <property type="protein sequence ID" value="EED67521.1"/>
    <property type="molecule type" value="Genomic_DNA"/>
</dbReference>
<comment type="caution">
    <text evidence="1">The sequence shown here is derived from an EMBL/GenBank/DDBJ whole genome shotgun (WGS) entry which is preliminary data.</text>
</comment>
<dbReference type="RefSeq" id="WP_003055231.1">
    <property type="nucleotide sequence ID" value="NZ_AAUJ02000001.1"/>
</dbReference>
<dbReference type="Proteomes" id="UP000003039">
    <property type="component" value="Unassembled WGS sequence"/>
</dbReference>
<organism evidence="1 2">
    <name type="scientific">Comamonas testosteroni (strain DSM 14576 / KF-1)</name>
    <name type="common">Pseudomonas testosteroni</name>
    <dbReference type="NCBI Taxonomy" id="399795"/>
    <lineage>
        <taxon>Bacteria</taxon>
        <taxon>Pseudomonadati</taxon>
        <taxon>Pseudomonadota</taxon>
        <taxon>Betaproteobacteria</taxon>
        <taxon>Burkholderiales</taxon>
        <taxon>Comamonadaceae</taxon>
        <taxon>Comamonas</taxon>
    </lineage>
</organism>